<dbReference type="CDD" id="cd14273">
    <property type="entry name" value="UBA_TAP-C_like"/>
    <property type="match status" value="1"/>
</dbReference>
<dbReference type="InterPro" id="IPR055335">
    <property type="entry name" value="Ucp6/RUP1"/>
</dbReference>
<organism evidence="3 4">
    <name type="scientific">Aspergillus campestris (strain IBT 28561)</name>
    <dbReference type="NCBI Taxonomy" id="1392248"/>
    <lineage>
        <taxon>Eukaryota</taxon>
        <taxon>Fungi</taxon>
        <taxon>Dikarya</taxon>
        <taxon>Ascomycota</taxon>
        <taxon>Pezizomycotina</taxon>
        <taxon>Eurotiomycetes</taxon>
        <taxon>Eurotiomycetidae</taxon>
        <taxon>Eurotiales</taxon>
        <taxon>Aspergillaceae</taxon>
        <taxon>Aspergillus</taxon>
        <taxon>Aspergillus subgen. Circumdati</taxon>
    </lineage>
</organism>
<dbReference type="GeneID" id="36541672"/>
<evidence type="ECO:0000313" key="3">
    <source>
        <dbReference type="EMBL" id="PKY06273.1"/>
    </source>
</evidence>
<dbReference type="VEuPathDB" id="FungiDB:P168DRAFT_248972"/>
<feature type="coiled-coil region" evidence="1">
    <location>
        <begin position="496"/>
        <end position="534"/>
    </location>
</feature>
<dbReference type="PANTHER" id="PTHR39597">
    <property type="entry name" value="UBA DOMAIN-CONTAINING PROTEIN RUP1"/>
    <property type="match status" value="1"/>
</dbReference>
<dbReference type="EMBL" id="MSFM01000003">
    <property type="protein sequence ID" value="PKY06273.1"/>
    <property type="molecule type" value="Genomic_DNA"/>
</dbReference>
<evidence type="ECO:0000256" key="2">
    <source>
        <dbReference type="SAM" id="MobiDB-lite"/>
    </source>
</evidence>
<dbReference type="OrthoDB" id="4489171at2759"/>
<proteinExistence type="predicted"/>
<feature type="compositionally biased region" description="Polar residues" evidence="2">
    <location>
        <begin position="701"/>
        <end position="713"/>
    </location>
</feature>
<feature type="region of interest" description="Disordered" evidence="2">
    <location>
        <begin position="672"/>
        <end position="762"/>
    </location>
</feature>
<evidence type="ECO:0000256" key="1">
    <source>
        <dbReference type="SAM" id="Coils"/>
    </source>
</evidence>
<sequence length="762" mass="85295">MASDPSEEAISDFVNFTSTSRQQAVNFLKAHGCDPQRAVNAYFEDPTGPQIQAPSYHNHPDVPSFQIEHSDPIPPSTAPTRPPSTVNLNEQAQSDYQPSKPATPQNTPDPNKRMTLAEQEERELQQAVAMSLNQNLGQQETGVTSSNQNFNRATRDHYDEGEWAMTLFNSSAQEIIISPDPTDRKRAADEPAFLRPSQDGLHLGGLLTIFHSIPLAREALLYRNRLLSNYGHDPQWWNGQPISLPKIVALQDAPDGDTDWDDIIYETQRVVAFLDSTTRAFGSVDALASLKSMSIYEPESSTSKFLETWQAAALRADPGNQLATVFSSTAHKRPLSMYDTPDEKDFLRLESYTEPDHDQTLYDVLDRTVWQDRPGEELDDTWLEHVAEVLTMKLESSDSDKPVSVKIPAVFYPDRYLSSCREIAREFRTRQLQVKKDLFNLETLTHRLSVTNSIVHRGMTTKETLEKAAAAATMFLPKSMAGQASPMTPEAAQADAQRLANDLRSVSEKVEHKLKELESRKQSALEALRGYTKTLTEPTSSSSEPPHHKYTLRGVCTEPHITYVLRPRTDTEATDDPTHEWQWWRISFSTEDAKARQAEMGEGCHGASRNTDVIGYTARKVREIEVLRAAREESKNVLLVYANCNAVNFQGGPAPPQLQQFVDADNRAFEAEFSDQPVGTGEPTAITTDDQLGREDEKHQTSSAVPTAENIQKVNVFDYQVQSFEDDQSGQEMQERGRPLLSGSHPGDSKMGDSQTWKSPNT</sequence>
<accession>A0A2I1D8R2</accession>
<dbReference type="InterPro" id="IPR009060">
    <property type="entry name" value="UBA-like_sf"/>
</dbReference>
<dbReference type="PANTHER" id="PTHR39597:SF1">
    <property type="entry name" value="UBA DOMAIN-CONTAINING PROTEIN RUP1"/>
    <property type="match status" value="1"/>
</dbReference>
<keyword evidence="4" id="KW-1185">Reference proteome</keyword>
<dbReference type="AlphaFoldDB" id="A0A2I1D8R2"/>
<gene>
    <name evidence="3" type="ORF">P168DRAFT_248972</name>
</gene>
<feature type="compositionally biased region" description="Pro residues" evidence="2">
    <location>
        <begin position="72"/>
        <end position="82"/>
    </location>
</feature>
<dbReference type="Pfam" id="PF14555">
    <property type="entry name" value="UBA_4"/>
    <property type="match status" value="1"/>
</dbReference>
<comment type="caution">
    <text evidence="3">The sequence shown here is derived from an EMBL/GenBank/DDBJ whole genome shotgun (WGS) entry which is preliminary data.</text>
</comment>
<reference evidence="3" key="1">
    <citation type="submission" date="2016-12" db="EMBL/GenBank/DDBJ databases">
        <title>The genomes of Aspergillus section Nigri reveals drivers in fungal speciation.</title>
        <authorList>
            <consortium name="DOE Joint Genome Institute"/>
            <person name="Vesth T.C."/>
            <person name="Nybo J."/>
            <person name="Theobald S."/>
            <person name="Brandl J."/>
            <person name="Frisvad J.C."/>
            <person name="Nielsen K.F."/>
            <person name="Lyhne E.K."/>
            <person name="Kogle M.E."/>
            <person name="Kuo A."/>
            <person name="Riley R."/>
            <person name="Clum A."/>
            <person name="Nolan M."/>
            <person name="Lipzen A."/>
            <person name="Salamov A."/>
            <person name="Henrissat B."/>
            <person name="Wiebenga A."/>
            <person name="De vries R.P."/>
            <person name="Grigoriev I.V."/>
            <person name="Mortensen U.H."/>
            <person name="Andersen M.R."/>
            <person name="Baker S.E."/>
        </authorList>
    </citation>
    <scope>NUCLEOTIDE SEQUENCE</scope>
    <source>
        <strain evidence="3">IBT 28561</strain>
    </source>
</reference>
<dbReference type="RefSeq" id="XP_024694867.1">
    <property type="nucleotide sequence ID" value="XM_024834148.1"/>
</dbReference>
<dbReference type="SUPFAM" id="SSF46934">
    <property type="entry name" value="UBA-like"/>
    <property type="match status" value="1"/>
</dbReference>
<evidence type="ECO:0000313" key="4">
    <source>
        <dbReference type="Proteomes" id="UP000234254"/>
    </source>
</evidence>
<name>A0A2I1D8R2_ASPC2</name>
<feature type="compositionally biased region" description="Polar residues" evidence="2">
    <location>
        <begin position="752"/>
        <end position="762"/>
    </location>
</feature>
<dbReference type="Gene3D" id="1.10.8.10">
    <property type="entry name" value="DNA helicase RuvA subunit, C-terminal domain"/>
    <property type="match status" value="1"/>
</dbReference>
<protein>
    <submittedName>
        <fullName evidence="3">Ubiquitin interaction motif protein</fullName>
    </submittedName>
</protein>
<feature type="region of interest" description="Disordered" evidence="2">
    <location>
        <begin position="40"/>
        <end position="112"/>
    </location>
</feature>
<keyword evidence="1" id="KW-0175">Coiled coil</keyword>
<feature type="compositionally biased region" description="Polar residues" evidence="2">
    <location>
        <begin position="86"/>
        <end position="109"/>
    </location>
</feature>
<dbReference type="Proteomes" id="UP000234254">
    <property type="component" value="Unassembled WGS sequence"/>
</dbReference>
<dbReference type="GO" id="GO:0005829">
    <property type="term" value="C:cytosol"/>
    <property type="evidence" value="ECO:0007669"/>
    <property type="project" value="TreeGrafter"/>
</dbReference>
<feature type="compositionally biased region" description="Basic and acidic residues" evidence="2">
    <location>
        <begin position="691"/>
        <end position="700"/>
    </location>
</feature>
<dbReference type="GO" id="GO:0016579">
    <property type="term" value="P:protein deubiquitination"/>
    <property type="evidence" value="ECO:0007669"/>
    <property type="project" value="TreeGrafter"/>
</dbReference>
<dbReference type="GO" id="GO:0005634">
    <property type="term" value="C:nucleus"/>
    <property type="evidence" value="ECO:0007669"/>
    <property type="project" value="TreeGrafter"/>
</dbReference>